<dbReference type="InterPro" id="IPR036390">
    <property type="entry name" value="WH_DNA-bd_sf"/>
</dbReference>
<evidence type="ECO:0000256" key="1">
    <source>
        <dbReference type="ARBA" id="ARBA00009437"/>
    </source>
</evidence>
<dbReference type="Pfam" id="PF03466">
    <property type="entry name" value="LysR_substrate"/>
    <property type="match status" value="1"/>
</dbReference>
<evidence type="ECO:0000256" key="4">
    <source>
        <dbReference type="ARBA" id="ARBA00023163"/>
    </source>
</evidence>
<comment type="caution">
    <text evidence="6">The sequence shown here is derived from an EMBL/GenBank/DDBJ whole genome shotgun (WGS) entry which is preliminary data.</text>
</comment>
<dbReference type="CDD" id="cd05466">
    <property type="entry name" value="PBP2_LTTR_substrate"/>
    <property type="match status" value="1"/>
</dbReference>
<dbReference type="SUPFAM" id="SSF53850">
    <property type="entry name" value="Periplasmic binding protein-like II"/>
    <property type="match status" value="1"/>
</dbReference>
<dbReference type="Gene3D" id="3.40.190.10">
    <property type="entry name" value="Periplasmic binding protein-like II"/>
    <property type="match status" value="2"/>
</dbReference>
<protein>
    <submittedName>
        <fullName evidence="6">LysR family transcriptional regulator</fullName>
    </submittedName>
</protein>
<name>A0A9X1D6L1_9HYPH</name>
<evidence type="ECO:0000259" key="5">
    <source>
        <dbReference type="PROSITE" id="PS50931"/>
    </source>
</evidence>
<dbReference type="AlphaFoldDB" id="A0A9X1D6L1"/>
<sequence length="300" mass="32853">MRISPGDIRALTVFRALVDHAGFMGAQLALGMSQSTVSFHLKSLEERLGFELCRRGRRGFELTERGRAVYDASKPLAASLSSFEGALGALRHQLVGTLRVGVVDNTITDENLSLSVVIGNCMRRSPEVEILLTVAAPETLFVELANGGVDIVVAPQVDAVAGFEQVVFHEELHSLYCGRSHGLFGTKPSIAEAEASNFVVRPYARSRELVHFPNARIRALASNMEAQAAFILSGELIGYLPEHFARHWVERDLMRPILSPDTRIASLFVVATNGSADQSPLQRLFQRELLQQGSMRGEAN</sequence>
<comment type="similarity">
    <text evidence="1">Belongs to the LysR transcriptional regulatory family.</text>
</comment>
<dbReference type="SUPFAM" id="SSF46785">
    <property type="entry name" value="Winged helix' DNA-binding domain"/>
    <property type="match status" value="1"/>
</dbReference>
<dbReference type="PANTHER" id="PTHR30126">
    <property type="entry name" value="HTH-TYPE TRANSCRIPTIONAL REGULATOR"/>
    <property type="match status" value="1"/>
</dbReference>
<gene>
    <name evidence="6" type="ORF">J1C56_16365</name>
</gene>
<dbReference type="GO" id="GO:0000976">
    <property type="term" value="F:transcription cis-regulatory region binding"/>
    <property type="evidence" value="ECO:0007669"/>
    <property type="project" value="TreeGrafter"/>
</dbReference>
<dbReference type="InterPro" id="IPR005119">
    <property type="entry name" value="LysR_subst-bd"/>
</dbReference>
<keyword evidence="4" id="KW-0804">Transcription</keyword>
<dbReference type="Pfam" id="PF00126">
    <property type="entry name" value="HTH_1"/>
    <property type="match status" value="1"/>
</dbReference>
<accession>A0A9X1D6L1</accession>
<dbReference type="PROSITE" id="PS50931">
    <property type="entry name" value="HTH_LYSR"/>
    <property type="match status" value="1"/>
</dbReference>
<reference evidence="6" key="1">
    <citation type="journal article" date="2021" name="Microorganisms">
        <title>Phylogenomic Reconstruction and Metabolic Potential of the Genus Aminobacter.</title>
        <authorList>
            <person name="Artuso I."/>
            <person name="Turrini P."/>
            <person name="Pirolo M."/>
            <person name="Lugli G.A."/>
            <person name="Ventura M."/>
            <person name="Visca P."/>
        </authorList>
    </citation>
    <scope>NUCLEOTIDE SEQUENCE</scope>
    <source>
        <strain evidence="6">LMG 26462</strain>
    </source>
</reference>
<dbReference type="Gene3D" id="1.10.10.10">
    <property type="entry name" value="Winged helix-like DNA-binding domain superfamily/Winged helix DNA-binding domain"/>
    <property type="match status" value="1"/>
</dbReference>
<dbReference type="PANTHER" id="PTHR30126:SF98">
    <property type="entry name" value="HTH-TYPE TRANSCRIPTIONAL ACTIVATOR BAUR"/>
    <property type="match status" value="1"/>
</dbReference>
<keyword evidence="3" id="KW-0238">DNA-binding</keyword>
<evidence type="ECO:0000256" key="3">
    <source>
        <dbReference type="ARBA" id="ARBA00023125"/>
    </source>
</evidence>
<dbReference type="RefSeq" id="WP_214391105.1">
    <property type="nucleotide sequence ID" value="NZ_JAFLWW010000004.1"/>
</dbReference>
<dbReference type="EMBL" id="JAFLWW010000004">
    <property type="protein sequence ID" value="MBT1157171.1"/>
    <property type="molecule type" value="Genomic_DNA"/>
</dbReference>
<dbReference type="InterPro" id="IPR000847">
    <property type="entry name" value="LysR_HTH_N"/>
</dbReference>
<evidence type="ECO:0000313" key="7">
    <source>
        <dbReference type="Proteomes" id="UP001138921"/>
    </source>
</evidence>
<feature type="domain" description="HTH lysR-type" evidence="5">
    <location>
        <begin position="7"/>
        <end position="63"/>
    </location>
</feature>
<proteinExistence type="inferred from homology"/>
<dbReference type="InterPro" id="IPR036388">
    <property type="entry name" value="WH-like_DNA-bd_sf"/>
</dbReference>
<evidence type="ECO:0000256" key="2">
    <source>
        <dbReference type="ARBA" id="ARBA00023015"/>
    </source>
</evidence>
<evidence type="ECO:0000313" key="6">
    <source>
        <dbReference type="EMBL" id="MBT1157171.1"/>
    </source>
</evidence>
<dbReference type="GO" id="GO:0003700">
    <property type="term" value="F:DNA-binding transcription factor activity"/>
    <property type="evidence" value="ECO:0007669"/>
    <property type="project" value="InterPro"/>
</dbReference>
<keyword evidence="7" id="KW-1185">Reference proteome</keyword>
<keyword evidence="2" id="KW-0805">Transcription regulation</keyword>
<reference evidence="6" key="2">
    <citation type="submission" date="2021-03" db="EMBL/GenBank/DDBJ databases">
        <authorList>
            <person name="Artuso I."/>
            <person name="Turrini P."/>
            <person name="Pirolo M."/>
            <person name="Lugli G.A."/>
            <person name="Ventura M."/>
            <person name="Visca P."/>
        </authorList>
    </citation>
    <scope>NUCLEOTIDE SEQUENCE</scope>
    <source>
        <strain evidence="6">LMG 26462</strain>
    </source>
</reference>
<organism evidence="6 7">
    <name type="scientific">Aminobacter anthyllidis</name>
    <dbReference type="NCBI Taxonomy" id="1035067"/>
    <lineage>
        <taxon>Bacteria</taxon>
        <taxon>Pseudomonadati</taxon>
        <taxon>Pseudomonadota</taxon>
        <taxon>Alphaproteobacteria</taxon>
        <taxon>Hyphomicrobiales</taxon>
        <taxon>Phyllobacteriaceae</taxon>
        <taxon>Aminobacter</taxon>
    </lineage>
</organism>
<dbReference type="Proteomes" id="UP001138921">
    <property type="component" value="Unassembled WGS sequence"/>
</dbReference>